<dbReference type="PANTHER" id="PTHR46558:SF4">
    <property type="entry name" value="DNA-BIDING PHAGE PROTEIN"/>
    <property type="match status" value="1"/>
</dbReference>
<feature type="compositionally biased region" description="Basic and acidic residues" evidence="2">
    <location>
        <begin position="104"/>
        <end position="117"/>
    </location>
</feature>
<dbReference type="CDD" id="cd00093">
    <property type="entry name" value="HTH_XRE"/>
    <property type="match status" value="1"/>
</dbReference>
<dbReference type="EMBL" id="JAHQCW010000055">
    <property type="protein sequence ID" value="MBU9739307.1"/>
    <property type="molecule type" value="Genomic_DNA"/>
</dbReference>
<dbReference type="PROSITE" id="PS50943">
    <property type="entry name" value="HTH_CROC1"/>
    <property type="match status" value="1"/>
</dbReference>
<dbReference type="SMART" id="SM00530">
    <property type="entry name" value="HTH_XRE"/>
    <property type="match status" value="1"/>
</dbReference>
<gene>
    <name evidence="4" type="ORF">KTH89_22500</name>
</gene>
<comment type="caution">
    <text evidence="4">The sequence shown here is derived from an EMBL/GenBank/DDBJ whole genome shotgun (WGS) entry which is preliminary data.</text>
</comment>
<organism evidence="4 5">
    <name type="scientific">Diplocloster agilis</name>
    <dbReference type="NCBI Taxonomy" id="2850323"/>
    <lineage>
        <taxon>Bacteria</taxon>
        <taxon>Bacillati</taxon>
        <taxon>Bacillota</taxon>
        <taxon>Clostridia</taxon>
        <taxon>Lachnospirales</taxon>
        <taxon>Lachnospiraceae</taxon>
        <taxon>Diplocloster</taxon>
    </lineage>
</organism>
<dbReference type="AlphaFoldDB" id="A0A949ND04"/>
<sequence>MSIGEQIRAGREELRLTQEELAEKLDISRQAVSKWESGISTPTTENLRRLSQVLQKDFDKSGKAEADTNSIADLWENVEESDGEAEDEKSGDKKAQRGTAKHGAGREKSKLQPHKLSEKSGKAWKAAAITGWLLLAMAGCFYGYRHIRDKAQPAMEPVDTTSNRNMQAAGVYFYNQQGNEVPADEKGYSLSDTAMLIVTYQGEAPDTASVRYTAEDIETGDVETGDVVKEEEREIVRNIEDRGYVLIPLEEKNFSPAGQLRVVLQSGARSVSSQSYPVYYDGTLPDEDTNVPDTNAFDTSGYVDGEWIATDEADKFTAGYLQELEKGQHTKDFDPSDVLLSFLSELDAGLPGCSRRTGETNSEYKVSILDLTGVGAEGTLWVKVRRKLLDTSYNKDLEVWYVSEYKYDSQKF</sequence>
<feature type="domain" description="HTH cro/C1-type" evidence="3">
    <location>
        <begin position="7"/>
        <end position="61"/>
    </location>
</feature>
<proteinExistence type="predicted"/>
<name>A0A949ND04_9FIRM</name>
<feature type="region of interest" description="Disordered" evidence="2">
    <location>
        <begin position="58"/>
        <end position="117"/>
    </location>
</feature>
<dbReference type="RefSeq" id="WP_238723180.1">
    <property type="nucleotide sequence ID" value="NZ_JAHQCW010000055.1"/>
</dbReference>
<dbReference type="Proteomes" id="UP000712157">
    <property type="component" value="Unassembled WGS sequence"/>
</dbReference>
<evidence type="ECO:0000256" key="1">
    <source>
        <dbReference type="ARBA" id="ARBA00023125"/>
    </source>
</evidence>
<dbReference type="PANTHER" id="PTHR46558">
    <property type="entry name" value="TRACRIPTIONAL REGULATORY PROTEIN-RELATED-RELATED"/>
    <property type="match status" value="1"/>
</dbReference>
<dbReference type="SUPFAM" id="SSF47413">
    <property type="entry name" value="lambda repressor-like DNA-binding domains"/>
    <property type="match status" value="1"/>
</dbReference>
<evidence type="ECO:0000313" key="4">
    <source>
        <dbReference type="EMBL" id="MBU9739307.1"/>
    </source>
</evidence>
<protein>
    <submittedName>
        <fullName evidence="4">Helix-turn-helix domain-containing protein</fullName>
    </submittedName>
</protein>
<accession>A0A949ND04</accession>
<dbReference type="Pfam" id="PF01381">
    <property type="entry name" value="HTH_3"/>
    <property type="match status" value="1"/>
</dbReference>
<dbReference type="GO" id="GO:0003677">
    <property type="term" value="F:DNA binding"/>
    <property type="evidence" value="ECO:0007669"/>
    <property type="project" value="UniProtKB-KW"/>
</dbReference>
<evidence type="ECO:0000256" key="2">
    <source>
        <dbReference type="SAM" id="MobiDB-lite"/>
    </source>
</evidence>
<keyword evidence="1" id="KW-0238">DNA-binding</keyword>
<evidence type="ECO:0000313" key="5">
    <source>
        <dbReference type="Proteomes" id="UP000712157"/>
    </source>
</evidence>
<keyword evidence="5" id="KW-1185">Reference proteome</keyword>
<dbReference type="InterPro" id="IPR010982">
    <property type="entry name" value="Lambda_DNA-bd_dom_sf"/>
</dbReference>
<dbReference type="Gene3D" id="1.10.260.40">
    <property type="entry name" value="lambda repressor-like DNA-binding domains"/>
    <property type="match status" value="1"/>
</dbReference>
<feature type="compositionally biased region" description="Acidic residues" evidence="2">
    <location>
        <begin position="76"/>
        <end position="87"/>
    </location>
</feature>
<evidence type="ECO:0000259" key="3">
    <source>
        <dbReference type="PROSITE" id="PS50943"/>
    </source>
</evidence>
<reference evidence="4" key="1">
    <citation type="submission" date="2021-06" db="EMBL/GenBank/DDBJ databases">
        <title>Description of novel taxa of the family Lachnospiraceae.</title>
        <authorList>
            <person name="Chaplin A.V."/>
            <person name="Sokolova S.R."/>
            <person name="Pikina A.P."/>
            <person name="Korzhanova M."/>
            <person name="Belova V."/>
            <person name="Korostin D."/>
            <person name="Efimov B.A."/>
        </authorList>
    </citation>
    <scope>NUCLEOTIDE SEQUENCE</scope>
    <source>
        <strain evidence="4">ASD5720</strain>
    </source>
</reference>
<dbReference type="InterPro" id="IPR001387">
    <property type="entry name" value="Cro/C1-type_HTH"/>
</dbReference>